<dbReference type="PROSITE" id="PS00010">
    <property type="entry name" value="ASX_HYDROXYL"/>
    <property type="match status" value="2"/>
</dbReference>
<protein>
    <recommendedName>
        <fullName evidence="19">Slit homolog 1b (Drosophila)</fullName>
    </recommendedName>
</protein>
<dbReference type="PROSITE" id="PS01187">
    <property type="entry name" value="EGF_CA"/>
    <property type="match status" value="2"/>
</dbReference>
<reference evidence="18" key="2">
    <citation type="submission" date="2023-03" db="EMBL/GenBank/DDBJ databases">
        <authorList>
            <consortium name="Wellcome Sanger Institute Data Sharing"/>
        </authorList>
    </citation>
    <scope>NUCLEOTIDE SEQUENCE [LARGE SCALE GENOMIC DNA]</scope>
</reference>
<evidence type="ECO:0000256" key="12">
    <source>
        <dbReference type="PROSITE-ProRule" id="PRU00076"/>
    </source>
</evidence>
<feature type="disulfide bond" evidence="12">
    <location>
        <begin position="861"/>
        <end position="878"/>
    </location>
</feature>
<dbReference type="CDD" id="cd00054">
    <property type="entry name" value="EGF_CA"/>
    <property type="match status" value="6"/>
</dbReference>
<evidence type="ECO:0000256" key="4">
    <source>
        <dbReference type="ARBA" id="ARBA00022536"/>
    </source>
</evidence>
<accession>A0AAX7V9K8</accession>
<keyword evidence="4 12" id="KW-0245">EGF-like domain</keyword>
<evidence type="ECO:0000256" key="13">
    <source>
        <dbReference type="SAM" id="SignalP"/>
    </source>
</evidence>
<keyword evidence="5" id="KW-0433">Leucine-rich repeat</keyword>
<keyword evidence="2" id="KW-0217">Developmental protein</keyword>
<dbReference type="SUPFAM" id="SSF57196">
    <property type="entry name" value="EGF/Laminin"/>
    <property type="match status" value="5"/>
</dbReference>
<dbReference type="FunFam" id="2.10.25.10:FF:000063">
    <property type="entry name" value="Slit guidance ligand 2"/>
    <property type="match status" value="1"/>
</dbReference>
<dbReference type="FunFam" id="2.10.25.10:FF:000045">
    <property type="entry name" value="Slit guidance ligand 2"/>
    <property type="match status" value="1"/>
</dbReference>
<dbReference type="PROSITE" id="PS50025">
    <property type="entry name" value="LAM_G_DOMAIN"/>
    <property type="match status" value="1"/>
</dbReference>
<organism evidence="17 18">
    <name type="scientific">Astatotilapia calliptera</name>
    <name type="common">Eastern happy</name>
    <name type="synonym">Chromis callipterus</name>
    <dbReference type="NCBI Taxonomy" id="8154"/>
    <lineage>
        <taxon>Eukaryota</taxon>
        <taxon>Metazoa</taxon>
        <taxon>Chordata</taxon>
        <taxon>Craniata</taxon>
        <taxon>Vertebrata</taxon>
        <taxon>Euteleostomi</taxon>
        <taxon>Actinopterygii</taxon>
        <taxon>Neopterygii</taxon>
        <taxon>Teleostei</taxon>
        <taxon>Neoteleostei</taxon>
        <taxon>Acanthomorphata</taxon>
        <taxon>Ovalentaria</taxon>
        <taxon>Cichlomorphae</taxon>
        <taxon>Cichliformes</taxon>
        <taxon>Cichlidae</taxon>
        <taxon>African cichlids</taxon>
        <taxon>Pseudocrenilabrinae</taxon>
        <taxon>Haplochromini</taxon>
        <taxon>Astatotilapia</taxon>
    </lineage>
</organism>
<keyword evidence="9" id="KW-0524">Neurogenesis</keyword>
<feature type="domain" description="Laminin G" evidence="15">
    <location>
        <begin position="1050"/>
        <end position="1214"/>
    </location>
</feature>
<evidence type="ECO:0000256" key="5">
    <source>
        <dbReference type="ARBA" id="ARBA00022614"/>
    </source>
</evidence>
<proteinExistence type="predicted"/>
<feature type="chain" id="PRO_5044326048" description="Slit homolog 1b (Drosophila)" evidence="13">
    <location>
        <begin position="51"/>
        <end position="1404"/>
    </location>
</feature>
<dbReference type="PANTHER" id="PTHR45836">
    <property type="entry name" value="SLIT HOMOLOG"/>
    <property type="match status" value="1"/>
</dbReference>
<evidence type="ECO:0000256" key="9">
    <source>
        <dbReference type="ARBA" id="ARBA00022902"/>
    </source>
</evidence>
<reference evidence="17" key="4">
    <citation type="submission" date="2025-09" db="UniProtKB">
        <authorList>
            <consortium name="Ensembl"/>
        </authorList>
    </citation>
    <scope>IDENTIFICATION</scope>
</reference>
<feature type="domain" description="EGF-like" evidence="16">
    <location>
        <begin position="1242"/>
        <end position="1276"/>
    </location>
</feature>
<feature type="domain" description="EGF-like" evidence="16">
    <location>
        <begin position="1011"/>
        <end position="1047"/>
    </location>
</feature>
<dbReference type="InterPro" id="IPR000152">
    <property type="entry name" value="EGF-type_Asp/Asn_hydroxyl_site"/>
</dbReference>
<comment type="subcellular location">
    <subcellularLocation>
        <location evidence="1">Secreted</location>
    </subcellularLocation>
</comment>
<dbReference type="FunFam" id="2.10.25.10:FF:000053">
    <property type="entry name" value="Slit guidance ligand 2"/>
    <property type="match status" value="1"/>
</dbReference>
<sequence>MPAGKRGDGAGSGGCGMIAVDRGRAPQSWMQVVLAWSVTVLLAGHGGAEACPTPCSCLSNTVDCHGLGIHTVPKNIPRGTERLDLNGNNLTVITKTDFSGLKHLRVLKLLDVESTSCIIASLSRMNFLFSLFFRDLSENAIQAIPRRAFRGATDLKNLQLDKNHISCIEEGAFRALRSLEVLTLNNNNISSIPVSSFNHMPKLRTFRLHSNSLRCDCHLAWLSPWLRQRPALGLYTQCSSPPTLRGLNLAELRKSDFACSGTRPCSLASGSCPPMCSCSNNIVDCRGRGLTAIPAHLPEGMTEIRLEQNGIKSVPPGAFTSYKKLRRILFLFVCRVLYGNKITELPSGVFDGLGSLELLLLNANKIHCIRANVFKDLENLALLSLYDNKIQSLAKGTFSSLRSIQTLHLAQNPFVCDCNVKWLADFLRSNPIETSGARCASPRRLANKRIAQIKSNKFRCSGTEDRRLNYECNSKPVCPAKCRCEANVVDCSNLRLTKFPEHLPSSTEELSCYVVCYPSHFSNLSNNKISEIEDGAFEGASSVVELHLTANHLESVRGSMFKGMEGMRMLMLRNNKISCIHNGSFTGLTNVRLLSLYDNQLSTILPGAFDTLPNLSTLNLLANPFKCDCRLSWFGAWLRSRRIVTGNPRCQGPAFLREIPLQDVAVPDFRCEDGAVLEDSSCGPGPQCPSQCTCMDTVVRCSNKHLQALPRGLPRNVTELILSYNELRCIPPLALAHTHTHVLTHIHTQAIGANPLYCDCRLLWLSEWVKSGYKEPGIARCAGPRGMEGKLLLTTPADKFQCVGLVESSVQAKCSPCVSSPCQNQGICKVHHTQQYTCVCKSGFTGKHCETPVDACVSNPCTNGGTCLSDEQTRGFSCACAFGFHGTFCEVNVDDCEDHGCESGATCVDGVGNYTCLCPPNYTGLLCEEEEGVCSPGRNPCQHQSTCVSTPNGPRCVCIPGWVGPDCGIDYNECVDHRCQNGAQCVDHLDGYSCVCPQGYSGEFCEVALPAPLPCQLAQCQNGALCEEKLGTAVCQCLPGFEGQNCEKLVSVNFVDRDSYVQLQDVKNWPQTNITLQVSTAEENGILLYNGDNEPIAVELHQGHVRVTYDPGNQPATAIYSTETVNDGHFHTLELVTFNRMVNLSVDGGEPTTLDSQGGSRPATGEALMPASLGLSSQTLNMSSFHGCIRNLYINHELQDFTRSHMKLGVVPGCKACRKLYCLHGICQPNGPQVCHCQQGWTGQHCDQCVKGVCVVLDAETYRCDCEEGYYGALCNLQKEPTGSCRGLKCLHGQCQTTEDGERCICEQGYTGESCDIESPCRGEPVRDYHRLQRGTILCQTSKPFSWVECQGRCQTTAKPDISAASCCAPLRVRRRRLTFECDDGTSFTQDVEKPVECGCKECV</sequence>
<dbReference type="PROSITE" id="PS50026">
    <property type="entry name" value="EGF_3"/>
    <property type="match status" value="8"/>
</dbReference>
<feature type="domain" description="EGF-like" evidence="16">
    <location>
        <begin position="892"/>
        <end position="928"/>
    </location>
</feature>
<dbReference type="SMART" id="SM00013">
    <property type="entry name" value="LRRNT"/>
    <property type="match status" value="4"/>
</dbReference>
<dbReference type="Gene3D" id="2.10.25.10">
    <property type="entry name" value="Laminin"/>
    <property type="match status" value="8"/>
</dbReference>
<evidence type="ECO:0000259" key="16">
    <source>
        <dbReference type="PROSITE" id="PS50026"/>
    </source>
</evidence>
<feature type="disulfide bond" evidence="12">
    <location>
        <begin position="1306"/>
        <end position="1315"/>
    </location>
</feature>
<evidence type="ECO:0000256" key="11">
    <source>
        <dbReference type="ARBA" id="ARBA00023180"/>
    </source>
</evidence>
<dbReference type="Pfam" id="PF13855">
    <property type="entry name" value="LRR_8"/>
    <property type="match status" value="3"/>
</dbReference>
<comment type="caution">
    <text evidence="12">Lacks conserved residue(s) required for the propagation of feature annotation.</text>
</comment>
<dbReference type="Pfam" id="PF02210">
    <property type="entry name" value="Laminin_G_2"/>
    <property type="match status" value="1"/>
</dbReference>
<evidence type="ECO:0000256" key="1">
    <source>
        <dbReference type="ARBA" id="ARBA00004613"/>
    </source>
</evidence>
<dbReference type="SMART" id="SM00041">
    <property type="entry name" value="CT"/>
    <property type="match status" value="1"/>
</dbReference>
<feature type="disulfide bond" evidence="12">
    <location>
        <begin position="958"/>
        <end position="967"/>
    </location>
</feature>
<dbReference type="InterPro" id="IPR001881">
    <property type="entry name" value="EGF-like_Ca-bd_dom"/>
</dbReference>
<dbReference type="Gene3D" id="2.60.120.200">
    <property type="match status" value="1"/>
</dbReference>
<dbReference type="InterPro" id="IPR006207">
    <property type="entry name" value="Cys_knot_C"/>
</dbReference>
<feature type="domain" description="EGF-like" evidence="16">
    <location>
        <begin position="1281"/>
        <end position="1316"/>
    </location>
</feature>
<dbReference type="Pfam" id="PF01462">
    <property type="entry name" value="LRRNT"/>
    <property type="match status" value="2"/>
</dbReference>
<name>A0AAX7V9K8_ASTCA</name>
<reference evidence="17" key="3">
    <citation type="submission" date="2025-08" db="UniProtKB">
        <authorList>
            <consortium name="Ensembl"/>
        </authorList>
    </citation>
    <scope>IDENTIFICATION</scope>
</reference>
<dbReference type="GeneTree" id="ENSGT00940000157322"/>
<dbReference type="SMART" id="SM00369">
    <property type="entry name" value="LRR_TYP"/>
    <property type="match status" value="14"/>
</dbReference>
<dbReference type="PROSITE" id="PS01186">
    <property type="entry name" value="EGF_2"/>
    <property type="match status" value="7"/>
</dbReference>
<dbReference type="FunFam" id="3.80.10.10:FF:000039">
    <property type="entry name" value="slit homolog 2 protein isoform X2"/>
    <property type="match status" value="1"/>
</dbReference>
<dbReference type="PROSITE" id="PS51450">
    <property type="entry name" value="LRR"/>
    <property type="match status" value="1"/>
</dbReference>
<feature type="domain" description="EGF-like" evidence="16">
    <location>
        <begin position="930"/>
        <end position="968"/>
    </location>
</feature>
<evidence type="ECO:0000256" key="6">
    <source>
        <dbReference type="ARBA" id="ARBA00022729"/>
    </source>
</evidence>
<evidence type="ECO:0008006" key="19">
    <source>
        <dbReference type="Google" id="ProtNLM"/>
    </source>
</evidence>
<evidence type="ECO:0000256" key="7">
    <source>
        <dbReference type="ARBA" id="ARBA00022737"/>
    </source>
</evidence>
<dbReference type="PROSITE" id="PS00022">
    <property type="entry name" value="EGF_1"/>
    <property type="match status" value="8"/>
</dbReference>
<feature type="disulfide bond" evidence="12">
    <location>
        <begin position="1037"/>
        <end position="1046"/>
    </location>
</feature>
<keyword evidence="10 12" id="KW-1015">Disulfide bond</keyword>
<evidence type="ECO:0000313" key="18">
    <source>
        <dbReference type="Proteomes" id="UP000265100"/>
    </source>
</evidence>
<dbReference type="PROSITE" id="PS01185">
    <property type="entry name" value="CTCK_1"/>
    <property type="match status" value="1"/>
</dbReference>
<feature type="disulfide bond" evidence="12">
    <location>
        <begin position="880"/>
        <end position="889"/>
    </location>
</feature>
<evidence type="ECO:0000256" key="3">
    <source>
        <dbReference type="ARBA" id="ARBA00022525"/>
    </source>
</evidence>
<dbReference type="SMART" id="SM00181">
    <property type="entry name" value="EGF"/>
    <property type="match status" value="9"/>
</dbReference>
<feature type="domain" description="EGF-like" evidence="16">
    <location>
        <begin position="815"/>
        <end position="850"/>
    </location>
</feature>
<dbReference type="GO" id="GO:0007411">
    <property type="term" value="P:axon guidance"/>
    <property type="evidence" value="ECO:0007669"/>
    <property type="project" value="TreeGrafter"/>
</dbReference>
<dbReference type="SUPFAM" id="SSF52058">
    <property type="entry name" value="L domain-like"/>
    <property type="match status" value="3"/>
</dbReference>
<dbReference type="PANTHER" id="PTHR45836:SF3">
    <property type="entry name" value="SLIT HOMOLOG 1 PROTEIN"/>
    <property type="match status" value="1"/>
</dbReference>
<dbReference type="InterPro" id="IPR003645">
    <property type="entry name" value="Fol_N"/>
</dbReference>
<evidence type="ECO:0000259" key="14">
    <source>
        <dbReference type="PROSITE" id="PS01225"/>
    </source>
</evidence>
<keyword evidence="3" id="KW-0964">Secreted</keyword>
<dbReference type="InterPro" id="IPR000372">
    <property type="entry name" value="LRRNT"/>
</dbReference>
<keyword evidence="8" id="KW-0221">Differentiation</keyword>
<dbReference type="PROSITE" id="PS01225">
    <property type="entry name" value="CTCK_2"/>
    <property type="match status" value="1"/>
</dbReference>
<dbReference type="InterPro" id="IPR001611">
    <property type="entry name" value="Leu-rich_rpt"/>
</dbReference>
<dbReference type="InterPro" id="IPR032675">
    <property type="entry name" value="LRR_dom_sf"/>
</dbReference>
<dbReference type="Ensembl" id="ENSACLT00000050274.1">
    <property type="protein sequence ID" value="ENSACLP00000077747.1"/>
    <property type="gene ID" value="ENSACLG00000011523.2"/>
</dbReference>
<dbReference type="FunFam" id="2.10.25.10:FF:000100">
    <property type="entry name" value="neurogenic locus notch homolog protein 3"/>
    <property type="match status" value="1"/>
</dbReference>
<dbReference type="InterPro" id="IPR001791">
    <property type="entry name" value="Laminin_G"/>
</dbReference>
<feature type="domain" description="CTCK" evidence="14">
    <location>
        <begin position="1321"/>
        <end position="1404"/>
    </location>
</feature>
<dbReference type="InterPro" id="IPR000483">
    <property type="entry name" value="Cys-rich_flank_reg_C"/>
</dbReference>
<dbReference type="Proteomes" id="UP000265100">
    <property type="component" value="Chromosome 6"/>
</dbReference>
<dbReference type="GO" id="GO:0048495">
    <property type="term" value="F:Roundabout binding"/>
    <property type="evidence" value="ECO:0007669"/>
    <property type="project" value="TreeGrafter"/>
</dbReference>
<dbReference type="SMART" id="SM00179">
    <property type="entry name" value="EGF_CA"/>
    <property type="match status" value="6"/>
</dbReference>
<dbReference type="InterPro" id="IPR000742">
    <property type="entry name" value="EGF"/>
</dbReference>
<reference evidence="17 18" key="1">
    <citation type="submission" date="2018-05" db="EMBL/GenBank/DDBJ databases">
        <authorList>
            <person name="Datahose"/>
        </authorList>
    </citation>
    <scope>NUCLEOTIDE SEQUENCE</scope>
</reference>
<dbReference type="FunFam" id="3.80.10.10:FF:000002">
    <property type="entry name" value="Slit guidance ligand 2"/>
    <property type="match status" value="2"/>
</dbReference>
<dbReference type="InterPro" id="IPR013320">
    <property type="entry name" value="ConA-like_dom_sf"/>
</dbReference>
<dbReference type="SMART" id="SM00082">
    <property type="entry name" value="LRRCT"/>
    <property type="match status" value="4"/>
</dbReference>
<dbReference type="Pfam" id="PF01463">
    <property type="entry name" value="LRRCT"/>
    <property type="match status" value="4"/>
</dbReference>
<dbReference type="InterPro" id="IPR018097">
    <property type="entry name" value="EGF_Ca-bd_CS"/>
</dbReference>
<evidence type="ECO:0000313" key="17">
    <source>
        <dbReference type="Ensembl" id="ENSACLP00000077747.1"/>
    </source>
</evidence>
<feature type="domain" description="EGF-like" evidence="16">
    <location>
        <begin position="970"/>
        <end position="1006"/>
    </location>
</feature>
<feature type="disulfide bond" evidence="12">
    <location>
        <begin position="918"/>
        <end position="927"/>
    </location>
</feature>
<dbReference type="SUPFAM" id="SSF49899">
    <property type="entry name" value="Concanavalin A-like lectins/glucanases"/>
    <property type="match status" value="1"/>
</dbReference>
<feature type="disulfide bond" evidence="12">
    <location>
        <begin position="1266"/>
        <end position="1275"/>
    </location>
</feature>
<dbReference type="PRINTS" id="PR00010">
    <property type="entry name" value="EGFBLOOD"/>
</dbReference>
<dbReference type="InterPro" id="IPR003591">
    <property type="entry name" value="Leu-rich_rpt_typical-subtyp"/>
</dbReference>
<keyword evidence="7" id="KW-0677">Repeat</keyword>
<dbReference type="SMART" id="SM00274">
    <property type="entry name" value="FOLN"/>
    <property type="match status" value="3"/>
</dbReference>
<evidence type="ECO:0000256" key="8">
    <source>
        <dbReference type="ARBA" id="ARBA00022782"/>
    </source>
</evidence>
<keyword evidence="18" id="KW-1185">Reference proteome</keyword>
<keyword evidence="6 13" id="KW-0732">Signal</keyword>
<feature type="disulfide bond" evidence="12">
    <location>
        <begin position="1285"/>
        <end position="1295"/>
    </location>
</feature>
<dbReference type="GO" id="GO:0005576">
    <property type="term" value="C:extracellular region"/>
    <property type="evidence" value="ECO:0007669"/>
    <property type="project" value="UniProtKB-SubCell"/>
</dbReference>
<dbReference type="Pfam" id="PF00008">
    <property type="entry name" value="EGF"/>
    <property type="match status" value="6"/>
</dbReference>
<dbReference type="GO" id="GO:0050919">
    <property type="term" value="P:negative chemotaxis"/>
    <property type="evidence" value="ECO:0007669"/>
    <property type="project" value="TreeGrafter"/>
</dbReference>
<feature type="disulfide bond" evidence="12">
    <location>
        <begin position="840"/>
        <end position="849"/>
    </location>
</feature>
<feature type="disulfide bond" evidence="12">
    <location>
        <begin position="996"/>
        <end position="1005"/>
    </location>
</feature>
<dbReference type="GO" id="GO:0008201">
    <property type="term" value="F:heparin binding"/>
    <property type="evidence" value="ECO:0007669"/>
    <property type="project" value="TreeGrafter"/>
</dbReference>
<feature type="signal peptide" evidence="13">
    <location>
        <begin position="1"/>
        <end position="50"/>
    </location>
</feature>
<evidence type="ECO:0000256" key="10">
    <source>
        <dbReference type="ARBA" id="ARBA00023157"/>
    </source>
</evidence>
<dbReference type="FunFam" id="2.10.25.10:FF:000080">
    <property type="entry name" value="Neurogenic locus notch 1"/>
    <property type="match status" value="1"/>
</dbReference>
<feature type="domain" description="EGF-like" evidence="16">
    <location>
        <begin position="852"/>
        <end position="890"/>
    </location>
</feature>
<keyword evidence="11" id="KW-0325">Glycoprotein</keyword>
<evidence type="ECO:0000256" key="2">
    <source>
        <dbReference type="ARBA" id="ARBA00022473"/>
    </source>
</evidence>
<dbReference type="CDD" id="cd00110">
    <property type="entry name" value="LamG"/>
    <property type="match status" value="1"/>
</dbReference>
<evidence type="ECO:0000259" key="15">
    <source>
        <dbReference type="PROSITE" id="PS50025"/>
    </source>
</evidence>
<dbReference type="SMART" id="SM00282">
    <property type="entry name" value="LamG"/>
    <property type="match status" value="1"/>
</dbReference>
<dbReference type="GO" id="GO:0005509">
    <property type="term" value="F:calcium ion binding"/>
    <property type="evidence" value="ECO:0007669"/>
    <property type="project" value="InterPro"/>
</dbReference>
<dbReference type="Gene3D" id="3.80.10.10">
    <property type="entry name" value="Ribonuclease Inhibitor"/>
    <property type="match status" value="5"/>
</dbReference>
<dbReference type="InterPro" id="IPR051355">
    <property type="entry name" value="Notch/Slit_guidance"/>
</dbReference>